<keyword evidence="9 15" id="KW-0418">Kinase</keyword>
<dbReference type="SUPFAM" id="SSF52374">
    <property type="entry name" value="Nucleotidylyl transferase"/>
    <property type="match status" value="1"/>
</dbReference>
<keyword evidence="12" id="KW-0511">Multifunctional enzyme</keyword>
<comment type="caution">
    <text evidence="17">The sequence shown here is derived from an EMBL/GenBank/DDBJ whole genome shotgun (WGS) entry which is preliminary data.</text>
</comment>
<reference evidence="17 18" key="1">
    <citation type="journal article" date="2025" name="Int. J. Syst. Evol. Microbiol.">
        <title>Desulfovibrio falkowii sp. nov., Porphyromonas miyakawae sp. nov., Mediterraneibacter flintii sp. nov. and Owariibacterium komagatae gen. nov., sp. nov., isolated from human faeces.</title>
        <authorList>
            <person name="Hamaguchi T."/>
            <person name="Ohara M."/>
            <person name="Hisatomi A."/>
            <person name="Sekiguchi K."/>
            <person name="Takeda J.I."/>
            <person name="Ueyama J."/>
            <person name="Ito M."/>
            <person name="Nishiwaki H."/>
            <person name="Ogi T."/>
            <person name="Hirayama M."/>
            <person name="Ohkuma M."/>
            <person name="Sakamoto M."/>
            <person name="Ohno K."/>
        </authorList>
    </citation>
    <scope>NUCLEOTIDE SEQUENCE [LARGE SCALE GENOMIC DNA]</scope>
    <source>
        <strain evidence="17 18">13CB11C</strain>
    </source>
</reference>
<keyword evidence="7 15" id="KW-0548">Nucleotidyltransferase</keyword>
<dbReference type="EC" id="2.7.1.26" evidence="15"/>
<comment type="pathway">
    <text evidence="3 15">Cofactor biosynthesis; FMN biosynthesis; FMN from riboflavin (ATP route): step 1/1.</text>
</comment>
<feature type="domain" description="Riboflavin kinase" evidence="16">
    <location>
        <begin position="194"/>
        <end position="320"/>
    </location>
</feature>
<dbReference type="EMBL" id="BAAFSF010000001">
    <property type="protein sequence ID" value="GAB1250992.1"/>
    <property type="molecule type" value="Genomic_DNA"/>
</dbReference>
<evidence type="ECO:0000256" key="2">
    <source>
        <dbReference type="ARBA" id="ARBA00004726"/>
    </source>
</evidence>
<evidence type="ECO:0000256" key="5">
    <source>
        <dbReference type="ARBA" id="ARBA00022643"/>
    </source>
</evidence>
<comment type="similarity">
    <text evidence="15">Belongs to the ribF family.</text>
</comment>
<sequence length="324" mass="36066">MDTIKVVRDACGALRLEHPYVFPNATAVTVGTFDGVHLGHLALLTQLKREAALRHLPSMVVTFDRSPLATVRPGHPYTRLNDGAEQLTRLEAVGVDITVVLPFDGPLSLLDADQFLEQVVVKMLHAHYMLLGYDHSFGHASHYGNQLNIDQLAARHGLTIQRADMACDTEGNPFSSTRIKQLLGRGEVVAANKLLGYPYPLSGIVVSGQHIGRTLGYPTANIVLAEPHKLVPPNGVYAVYVRVGERVFPGMLYIGNRPTISSEQERSIEVHLFDLDEELYNKSICIELEKFVRRDQRFSGREELIRAIQEDERVIRELLGCSKV</sequence>
<keyword evidence="10 15" id="KW-0274">FAD</keyword>
<evidence type="ECO:0000313" key="17">
    <source>
        <dbReference type="EMBL" id="GAB1250992.1"/>
    </source>
</evidence>
<keyword evidence="11 15" id="KW-0067">ATP-binding</keyword>
<dbReference type="SUPFAM" id="SSF82114">
    <property type="entry name" value="Riboflavin kinase-like"/>
    <property type="match status" value="1"/>
</dbReference>
<evidence type="ECO:0000256" key="1">
    <source>
        <dbReference type="ARBA" id="ARBA00002121"/>
    </source>
</evidence>
<dbReference type="PANTHER" id="PTHR22749">
    <property type="entry name" value="RIBOFLAVIN KINASE/FMN ADENYLYLTRANSFERASE"/>
    <property type="match status" value="1"/>
</dbReference>
<gene>
    <name evidence="17" type="ORF">Tsumi_00960</name>
</gene>
<evidence type="ECO:0000259" key="16">
    <source>
        <dbReference type="SMART" id="SM00904"/>
    </source>
</evidence>
<evidence type="ECO:0000256" key="3">
    <source>
        <dbReference type="ARBA" id="ARBA00005201"/>
    </source>
</evidence>
<dbReference type="GO" id="GO:0016301">
    <property type="term" value="F:kinase activity"/>
    <property type="evidence" value="ECO:0007669"/>
    <property type="project" value="UniProtKB-KW"/>
</dbReference>
<proteinExistence type="inferred from homology"/>
<dbReference type="InterPro" id="IPR015864">
    <property type="entry name" value="FAD_synthase"/>
</dbReference>
<dbReference type="Gene3D" id="3.40.50.620">
    <property type="entry name" value="HUPs"/>
    <property type="match status" value="1"/>
</dbReference>
<evidence type="ECO:0000256" key="13">
    <source>
        <dbReference type="ARBA" id="ARBA00047880"/>
    </source>
</evidence>
<comment type="catalytic activity">
    <reaction evidence="13 15">
        <text>riboflavin + ATP = FMN + ADP + H(+)</text>
        <dbReference type="Rhea" id="RHEA:14357"/>
        <dbReference type="ChEBI" id="CHEBI:15378"/>
        <dbReference type="ChEBI" id="CHEBI:30616"/>
        <dbReference type="ChEBI" id="CHEBI:57986"/>
        <dbReference type="ChEBI" id="CHEBI:58210"/>
        <dbReference type="ChEBI" id="CHEBI:456216"/>
        <dbReference type="EC" id="2.7.1.26"/>
    </reaction>
</comment>
<evidence type="ECO:0000256" key="11">
    <source>
        <dbReference type="ARBA" id="ARBA00022840"/>
    </source>
</evidence>
<dbReference type="InterPro" id="IPR015865">
    <property type="entry name" value="Riboflavin_kinase_bac/euk"/>
</dbReference>
<dbReference type="CDD" id="cd02064">
    <property type="entry name" value="FAD_synthetase_N"/>
    <property type="match status" value="1"/>
</dbReference>
<evidence type="ECO:0000256" key="15">
    <source>
        <dbReference type="PIRNR" id="PIRNR004491"/>
    </source>
</evidence>
<keyword evidence="18" id="KW-1185">Reference proteome</keyword>
<dbReference type="Proteomes" id="UP001628220">
    <property type="component" value="Unassembled WGS sequence"/>
</dbReference>
<dbReference type="InterPro" id="IPR023465">
    <property type="entry name" value="Riboflavin_kinase_dom_sf"/>
</dbReference>
<organism evidence="17 18">
    <name type="scientific">Porphyromonas miyakawae</name>
    <dbReference type="NCBI Taxonomy" id="3137470"/>
    <lineage>
        <taxon>Bacteria</taxon>
        <taxon>Pseudomonadati</taxon>
        <taxon>Bacteroidota</taxon>
        <taxon>Bacteroidia</taxon>
        <taxon>Bacteroidales</taxon>
        <taxon>Porphyromonadaceae</taxon>
        <taxon>Porphyromonas</taxon>
    </lineage>
</organism>
<dbReference type="PANTHER" id="PTHR22749:SF6">
    <property type="entry name" value="RIBOFLAVIN KINASE"/>
    <property type="match status" value="1"/>
</dbReference>
<dbReference type="RefSeq" id="WP_411914819.1">
    <property type="nucleotide sequence ID" value="NZ_BAAFSF010000001.1"/>
</dbReference>
<dbReference type="Pfam" id="PF01687">
    <property type="entry name" value="Flavokinase"/>
    <property type="match status" value="1"/>
</dbReference>
<evidence type="ECO:0000256" key="7">
    <source>
        <dbReference type="ARBA" id="ARBA00022695"/>
    </source>
</evidence>
<comment type="function">
    <text evidence="1">Catalyzes the phosphorylation of riboflavin to FMN followed by the adenylation of FMN to FAD.</text>
</comment>
<evidence type="ECO:0000256" key="4">
    <source>
        <dbReference type="ARBA" id="ARBA00022630"/>
    </source>
</evidence>
<evidence type="ECO:0000256" key="6">
    <source>
        <dbReference type="ARBA" id="ARBA00022679"/>
    </source>
</evidence>
<comment type="catalytic activity">
    <reaction evidence="14 15">
        <text>FMN + ATP + H(+) = FAD + diphosphate</text>
        <dbReference type="Rhea" id="RHEA:17237"/>
        <dbReference type="ChEBI" id="CHEBI:15378"/>
        <dbReference type="ChEBI" id="CHEBI:30616"/>
        <dbReference type="ChEBI" id="CHEBI:33019"/>
        <dbReference type="ChEBI" id="CHEBI:57692"/>
        <dbReference type="ChEBI" id="CHEBI:58210"/>
        <dbReference type="EC" id="2.7.7.2"/>
    </reaction>
</comment>
<dbReference type="InterPro" id="IPR023468">
    <property type="entry name" value="Riboflavin_kinase"/>
</dbReference>
<keyword evidence="8 15" id="KW-0547">Nucleotide-binding</keyword>
<dbReference type="PIRSF" id="PIRSF004491">
    <property type="entry name" value="FAD_Synth"/>
    <property type="match status" value="1"/>
</dbReference>
<evidence type="ECO:0000256" key="9">
    <source>
        <dbReference type="ARBA" id="ARBA00022777"/>
    </source>
</evidence>
<dbReference type="SMART" id="SM00904">
    <property type="entry name" value="Flavokinase"/>
    <property type="match status" value="1"/>
</dbReference>
<protein>
    <recommendedName>
        <fullName evidence="15">Riboflavin biosynthesis protein</fullName>
    </recommendedName>
    <domain>
        <recommendedName>
            <fullName evidence="15">Riboflavin kinase</fullName>
            <ecNumber evidence="15">2.7.1.26</ecNumber>
        </recommendedName>
        <alternativeName>
            <fullName evidence="15">Flavokinase</fullName>
        </alternativeName>
    </domain>
    <domain>
        <recommendedName>
            <fullName evidence="15">FMN adenylyltransferase</fullName>
            <ecNumber evidence="15">2.7.7.2</ecNumber>
        </recommendedName>
        <alternativeName>
            <fullName evidence="15">FAD pyrophosphorylase</fullName>
        </alternativeName>
        <alternativeName>
            <fullName evidence="15">FAD synthase</fullName>
        </alternativeName>
    </domain>
</protein>
<dbReference type="NCBIfam" id="TIGR00083">
    <property type="entry name" value="ribF"/>
    <property type="match status" value="1"/>
</dbReference>
<evidence type="ECO:0000313" key="18">
    <source>
        <dbReference type="Proteomes" id="UP001628220"/>
    </source>
</evidence>
<comment type="pathway">
    <text evidence="2 15">Cofactor biosynthesis; FAD biosynthesis; FAD from FMN: step 1/1.</text>
</comment>
<evidence type="ECO:0000256" key="8">
    <source>
        <dbReference type="ARBA" id="ARBA00022741"/>
    </source>
</evidence>
<keyword evidence="4 15" id="KW-0285">Flavoprotein</keyword>
<dbReference type="InterPro" id="IPR014729">
    <property type="entry name" value="Rossmann-like_a/b/a_fold"/>
</dbReference>
<evidence type="ECO:0000256" key="14">
    <source>
        <dbReference type="ARBA" id="ARBA00049494"/>
    </source>
</evidence>
<dbReference type="Pfam" id="PF06574">
    <property type="entry name" value="FAD_syn"/>
    <property type="match status" value="1"/>
</dbReference>
<name>A0ABQ0DZW6_9PORP</name>
<dbReference type="Gene3D" id="2.40.30.30">
    <property type="entry name" value="Riboflavin kinase-like"/>
    <property type="match status" value="1"/>
</dbReference>
<keyword evidence="5 15" id="KW-0288">FMN</keyword>
<accession>A0ABQ0DZW6</accession>
<dbReference type="EC" id="2.7.7.2" evidence="15"/>
<keyword evidence="6 15" id="KW-0808">Transferase</keyword>
<evidence type="ECO:0000256" key="10">
    <source>
        <dbReference type="ARBA" id="ARBA00022827"/>
    </source>
</evidence>
<dbReference type="InterPro" id="IPR002606">
    <property type="entry name" value="Riboflavin_kinase_bac"/>
</dbReference>
<evidence type="ECO:0000256" key="12">
    <source>
        <dbReference type="ARBA" id="ARBA00023268"/>
    </source>
</evidence>